<dbReference type="Proteomes" id="UP000683360">
    <property type="component" value="Unassembled WGS sequence"/>
</dbReference>
<dbReference type="EMBL" id="CAJPWZ010000519">
    <property type="protein sequence ID" value="CAG2195430.1"/>
    <property type="molecule type" value="Genomic_DNA"/>
</dbReference>
<dbReference type="Pfam" id="PF13843">
    <property type="entry name" value="DDE_Tnp_1_7"/>
    <property type="match status" value="1"/>
</dbReference>
<organism evidence="3 4">
    <name type="scientific">Mytilus edulis</name>
    <name type="common">Blue mussel</name>
    <dbReference type="NCBI Taxonomy" id="6550"/>
    <lineage>
        <taxon>Eukaryota</taxon>
        <taxon>Metazoa</taxon>
        <taxon>Spiralia</taxon>
        <taxon>Lophotrochozoa</taxon>
        <taxon>Mollusca</taxon>
        <taxon>Bivalvia</taxon>
        <taxon>Autobranchia</taxon>
        <taxon>Pteriomorphia</taxon>
        <taxon>Mytilida</taxon>
        <taxon>Mytiloidea</taxon>
        <taxon>Mytilidae</taxon>
        <taxon>Mytilinae</taxon>
        <taxon>Mytilus</taxon>
    </lineage>
</organism>
<comment type="caution">
    <text evidence="3">The sequence shown here is derived from an EMBL/GenBank/DDBJ whole genome shotgun (WGS) entry which is preliminary data.</text>
</comment>
<feature type="transmembrane region" description="Helical" evidence="1">
    <location>
        <begin position="446"/>
        <end position="466"/>
    </location>
</feature>
<name>A0A8S3QLJ4_MYTED</name>
<dbReference type="PANTHER" id="PTHR46599:SF3">
    <property type="entry name" value="PIGGYBAC TRANSPOSABLE ELEMENT-DERIVED PROTEIN 4"/>
    <property type="match status" value="1"/>
</dbReference>
<keyword evidence="1" id="KW-0472">Membrane</keyword>
<gene>
    <name evidence="3" type="ORF">MEDL_10383</name>
</gene>
<reference evidence="3" key="1">
    <citation type="submission" date="2021-03" db="EMBL/GenBank/DDBJ databases">
        <authorList>
            <person name="Bekaert M."/>
        </authorList>
    </citation>
    <scope>NUCLEOTIDE SEQUENCE</scope>
</reference>
<accession>A0A8S3QLJ4</accession>
<evidence type="ECO:0000256" key="1">
    <source>
        <dbReference type="SAM" id="Phobius"/>
    </source>
</evidence>
<keyword evidence="1" id="KW-1133">Transmembrane helix</keyword>
<dbReference type="InterPro" id="IPR029526">
    <property type="entry name" value="PGBD"/>
</dbReference>
<dbReference type="OrthoDB" id="6149368at2759"/>
<dbReference type="AlphaFoldDB" id="A0A8S3QLJ4"/>
<keyword evidence="1" id="KW-0812">Transmembrane</keyword>
<protein>
    <recommendedName>
        <fullName evidence="2">PiggyBac transposable element-derived protein domain-containing protein</fullName>
    </recommendedName>
</protein>
<keyword evidence="4" id="KW-1185">Reference proteome</keyword>
<feature type="domain" description="PiggyBac transposable element-derived protein" evidence="2">
    <location>
        <begin position="94"/>
        <end position="462"/>
    </location>
</feature>
<sequence length="599" mass="68970">MAAFIDDGELDDFIQEYFSESDEDSEFEGFDLNDIITDNDILSEILFEQDDKDINVGVDEQNGWSRIDTPPICAPFTGTPGLNTDIDLGEDPQPIDFFNLLFNNSMWDTIVLQTNLYANRRLQNDELKPNSRITKWRPTSIDEMKVFFSLIISMGLTRKGDLDAYWSTDEVINTPFFSKMMAKDRFMNILANLHLNDNNLANTDRLYKVRPFITMMRDTFGVYTPEESLSFDEGTCPFKGRVKFRVYNPMKPNKFGIKLYQCCEARSGYCVAFDIYDADAERSCSIYADTVGVAEDCTHTTKLVVGLLAFCGLLLKGYKVYLDNYYCSPELFNELDLLNTYACGTVRTNRKLVPKAFTEVKKLKQGQGIFRRMGNLLAIKFHDKRDVHMLSTMHEAKLIVTDRVNKDNEPVLKPNLVVDYCKFMGGVDMNDQICQYYDVLRKSVKWWKTLFFHLFNVLLVNVYVLFKKYGKPAKRRTHQMFCQSLIRALIDEAVDAPLPDNTKGRKCEPIGRLTGKHFPQYIPAKEGAKRKRPLRDCKACNFAPKDRQGNRRTQTSFYCPKCVVALCVPDCFHEYHTKKDYKRKLGVDDNSSSSSSESE</sequence>
<evidence type="ECO:0000259" key="2">
    <source>
        <dbReference type="Pfam" id="PF13843"/>
    </source>
</evidence>
<proteinExistence type="predicted"/>
<evidence type="ECO:0000313" key="4">
    <source>
        <dbReference type="Proteomes" id="UP000683360"/>
    </source>
</evidence>
<dbReference type="PANTHER" id="PTHR46599">
    <property type="entry name" value="PIGGYBAC TRANSPOSABLE ELEMENT-DERIVED PROTEIN 4"/>
    <property type="match status" value="1"/>
</dbReference>
<evidence type="ECO:0000313" key="3">
    <source>
        <dbReference type="EMBL" id="CAG2195430.1"/>
    </source>
</evidence>